<evidence type="ECO:0000259" key="1">
    <source>
        <dbReference type="PROSITE" id="PS51186"/>
    </source>
</evidence>
<dbReference type="InterPro" id="IPR016181">
    <property type="entry name" value="Acyl_CoA_acyltransferase"/>
</dbReference>
<reference evidence="2" key="1">
    <citation type="submission" date="2020-05" db="EMBL/GenBank/DDBJ databases">
        <authorList>
            <person name="Chiriac C."/>
            <person name="Salcher M."/>
            <person name="Ghai R."/>
            <person name="Kavagutti S V."/>
        </authorList>
    </citation>
    <scope>NUCLEOTIDE SEQUENCE</scope>
</reference>
<accession>A0A6J6DHY7</accession>
<dbReference type="SUPFAM" id="SSF55729">
    <property type="entry name" value="Acyl-CoA N-acyltransferases (Nat)"/>
    <property type="match status" value="1"/>
</dbReference>
<dbReference type="InterPro" id="IPR000182">
    <property type="entry name" value="GNAT_dom"/>
</dbReference>
<dbReference type="CDD" id="cd04301">
    <property type="entry name" value="NAT_SF"/>
    <property type="match status" value="1"/>
</dbReference>
<name>A0A6J6DHY7_9ZZZZ</name>
<dbReference type="GO" id="GO:0008080">
    <property type="term" value="F:N-acetyltransferase activity"/>
    <property type="evidence" value="ECO:0007669"/>
    <property type="project" value="InterPro"/>
</dbReference>
<dbReference type="Gene3D" id="3.40.630.30">
    <property type="match status" value="1"/>
</dbReference>
<proteinExistence type="predicted"/>
<evidence type="ECO:0000313" key="2">
    <source>
        <dbReference type="EMBL" id="CAB4561763.1"/>
    </source>
</evidence>
<dbReference type="AlphaFoldDB" id="A0A6J6DHY7"/>
<dbReference type="Pfam" id="PF00583">
    <property type="entry name" value="Acetyltransf_1"/>
    <property type="match status" value="1"/>
</dbReference>
<dbReference type="PANTHER" id="PTHR47542:SF2">
    <property type="entry name" value="ACYL-COA N-ACYLTRANSFERASES (NAT) SUPERFAMILY PROTEIN"/>
    <property type="match status" value="1"/>
</dbReference>
<feature type="domain" description="N-acetyltransferase" evidence="1">
    <location>
        <begin position="2"/>
        <end position="150"/>
    </location>
</feature>
<dbReference type="PROSITE" id="PS51186">
    <property type="entry name" value="GNAT"/>
    <property type="match status" value="1"/>
</dbReference>
<dbReference type="NCBIfam" id="TIGR01575">
    <property type="entry name" value="rimI"/>
    <property type="match status" value="1"/>
</dbReference>
<sequence>MITYRQPMALDIPTLVLLDKKYFPYSPWSVAQFKEEFAGIPATRFFEVAISDNQIVGYAGVIAPGPGAMADILTVTVIDGYRRQGIAKRLIADIEGYCQTKGSNAIMLEVATENSSAISLYENLGYSQISIRSNYYGSGKDALVMQKEII</sequence>
<gene>
    <name evidence="2" type="ORF">UFOPK1643_00225</name>
</gene>
<dbReference type="EMBL" id="CAEZTK010000009">
    <property type="protein sequence ID" value="CAB4561763.1"/>
    <property type="molecule type" value="Genomic_DNA"/>
</dbReference>
<organism evidence="2">
    <name type="scientific">freshwater metagenome</name>
    <dbReference type="NCBI Taxonomy" id="449393"/>
    <lineage>
        <taxon>unclassified sequences</taxon>
        <taxon>metagenomes</taxon>
        <taxon>ecological metagenomes</taxon>
    </lineage>
</organism>
<protein>
    <submittedName>
        <fullName evidence="2">Unannotated protein</fullName>
    </submittedName>
</protein>
<dbReference type="InterPro" id="IPR006464">
    <property type="entry name" value="AcTrfase_RimI/Ard1"/>
</dbReference>
<dbReference type="PANTHER" id="PTHR47542">
    <property type="entry name" value="ACYL-COA N-ACYLTRANSFERASES (NAT) SUPERFAMILY PROTEIN"/>
    <property type="match status" value="1"/>
</dbReference>